<reference evidence="3 4" key="1">
    <citation type="journal article" date="2015" name="Genome Biol. Evol.">
        <title>Comparative Genomics of a Bacterivorous Green Alga Reveals Evolutionary Causalities and Consequences of Phago-Mixotrophic Mode of Nutrition.</title>
        <authorList>
            <person name="Burns J.A."/>
            <person name="Paasch A."/>
            <person name="Narechania A."/>
            <person name="Kim E."/>
        </authorList>
    </citation>
    <scope>NUCLEOTIDE SEQUENCE [LARGE SCALE GENOMIC DNA]</scope>
    <source>
        <strain evidence="3 4">PLY_AMNH</strain>
    </source>
</reference>
<dbReference type="EMBL" id="LGRX02034952">
    <property type="protein sequence ID" value="KAK3236599.1"/>
    <property type="molecule type" value="Genomic_DNA"/>
</dbReference>
<keyword evidence="1" id="KW-0238">DNA-binding</keyword>
<dbReference type="InterPro" id="IPR010998">
    <property type="entry name" value="Integrase_recombinase_N"/>
</dbReference>
<proteinExistence type="predicted"/>
<name>A0AAE0BJ20_9CHLO</name>
<evidence type="ECO:0000313" key="3">
    <source>
        <dbReference type="EMBL" id="KAK3236599.1"/>
    </source>
</evidence>
<dbReference type="PROSITE" id="PS51900">
    <property type="entry name" value="CB"/>
    <property type="match status" value="1"/>
</dbReference>
<keyword evidence="4" id="KW-1185">Reference proteome</keyword>
<dbReference type="SUPFAM" id="SSF47823">
    <property type="entry name" value="lambda integrase-like, N-terminal domain"/>
    <property type="match status" value="1"/>
</dbReference>
<gene>
    <name evidence="3" type="ORF">CYMTET_53271</name>
</gene>
<dbReference type="GO" id="GO:0003677">
    <property type="term" value="F:DNA binding"/>
    <property type="evidence" value="ECO:0007669"/>
    <property type="project" value="UniProtKB-KW"/>
</dbReference>
<dbReference type="AlphaFoldDB" id="A0AAE0BJ20"/>
<sequence length="118" mass="12752">MQKKTLPDTTMSNYGPKARRCILFCEQHQRPWLPTSEATVLLYIASLLKDGGIKSASLQPYLSAINNYHEDLRFPGPAKGRSVTLGGDIPAGSSFYGGGHLILSELYPPAAPSMAEAT</sequence>
<evidence type="ECO:0000313" key="4">
    <source>
        <dbReference type="Proteomes" id="UP001190700"/>
    </source>
</evidence>
<dbReference type="Proteomes" id="UP001190700">
    <property type="component" value="Unassembled WGS sequence"/>
</dbReference>
<dbReference type="Gene3D" id="1.10.150.130">
    <property type="match status" value="1"/>
</dbReference>
<organism evidence="3 4">
    <name type="scientific">Cymbomonas tetramitiformis</name>
    <dbReference type="NCBI Taxonomy" id="36881"/>
    <lineage>
        <taxon>Eukaryota</taxon>
        <taxon>Viridiplantae</taxon>
        <taxon>Chlorophyta</taxon>
        <taxon>Pyramimonadophyceae</taxon>
        <taxon>Pyramimonadales</taxon>
        <taxon>Pyramimonadaceae</taxon>
        <taxon>Cymbomonas</taxon>
    </lineage>
</organism>
<dbReference type="InterPro" id="IPR044068">
    <property type="entry name" value="CB"/>
</dbReference>
<feature type="domain" description="Core-binding (CB)" evidence="2">
    <location>
        <begin position="1"/>
        <end position="73"/>
    </location>
</feature>
<protein>
    <recommendedName>
        <fullName evidence="2">Core-binding (CB) domain-containing protein</fullName>
    </recommendedName>
</protein>
<evidence type="ECO:0000256" key="1">
    <source>
        <dbReference type="ARBA" id="ARBA00023125"/>
    </source>
</evidence>
<comment type="caution">
    <text evidence="3">The sequence shown here is derived from an EMBL/GenBank/DDBJ whole genome shotgun (WGS) entry which is preliminary data.</text>
</comment>
<evidence type="ECO:0000259" key="2">
    <source>
        <dbReference type="PROSITE" id="PS51900"/>
    </source>
</evidence>
<accession>A0AAE0BJ20</accession>